<dbReference type="PANTHER" id="PTHR13903">
    <property type="entry name" value="PIRIN-RELATED"/>
    <property type="match status" value="1"/>
</dbReference>
<feature type="domain" description="Pirin N-terminal" evidence="4">
    <location>
        <begin position="55"/>
        <end position="138"/>
    </location>
</feature>
<dbReference type="PANTHER" id="PTHR13903:SF8">
    <property type="entry name" value="PIRIN"/>
    <property type="match status" value="1"/>
</dbReference>
<evidence type="ECO:0000313" key="6">
    <source>
        <dbReference type="EMBL" id="KLT40407.1"/>
    </source>
</evidence>
<dbReference type="InterPro" id="IPR011051">
    <property type="entry name" value="RmlC_Cupin_sf"/>
</dbReference>
<dbReference type="InterPro" id="IPR014710">
    <property type="entry name" value="RmlC-like_jellyroll"/>
</dbReference>
<keyword evidence="7" id="KW-1185">Reference proteome</keyword>
<evidence type="ECO:0000256" key="2">
    <source>
        <dbReference type="RuleBase" id="RU003457"/>
    </source>
</evidence>
<dbReference type="Proteomes" id="UP000053611">
    <property type="component" value="Unassembled WGS sequence"/>
</dbReference>
<dbReference type="Gene3D" id="2.60.120.10">
    <property type="entry name" value="Jelly Rolls"/>
    <property type="match status" value="2"/>
</dbReference>
<evidence type="ECO:0000256" key="1">
    <source>
        <dbReference type="ARBA" id="ARBA00008416"/>
    </source>
</evidence>
<accession>A0A0J0XHC6</accession>
<evidence type="ECO:0000259" key="4">
    <source>
        <dbReference type="Pfam" id="PF02678"/>
    </source>
</evidence>
<feature type="compositionally biased region" description="Basic and acidic residues" evidence="3">
    <location>
        <begin position="329"/>
        <end position="345"/>
    </location>
</feature>
<evidence type="ECO:0000259" key="5">
    <source>
        <dbReference type="Pfam" id="PF05726"/>
    </source>
</evidence>
<sequence>MVQLSSAFKISRPWQGVGPWIFGTFHVDKYPEGKPDMSPNASLAGRDIGMDMNNPSGWSMYHGDHIPGFPAHPHRGFETVSIVTKGYIDHADSTGAGARYGKGDTQWVTAGKGVSHSEMFPLVHTDKGNPLELYQLWLNLPAKNKLVPPEFVMFWDEKTPVVKKENTHGCAKATIVAGKWDNVDPLPPPKNSYAADPNNDVAVWLLQLEPHATIKVPAKNFPETERAFYVHHNNSMDPDPSIKVNIGGQWVEAGEGVRQEDTERVTVTNGPKAARVIVMQGKPIKEPVAQRGPFVMNTQAELQQAFMDYQRTQFGGWKWDSQQPVYPRETPRFADHGDGKRDYPAGEKATPQSL</sequence>
<evidence type="ECO:0000313" key="7">
    <source>
        <dbReference type="Proteomes" id="UP000053611"/>
    </source>
</evidence>
<reference evidence="6 7" key="1">
    <citation type="submission" date="2015-03" db="EMBL/GenBank/DDBJ databases">
        <title>Genomics and transcriptomics of the oil-accumulating basidiomycete yeast T. oleaginosus allow insights into substrate utilization and the diverse evolutionary trajectories of mating systems in fungi.</title>
        <authorList>
            <consortium name="DOE Joint Genome Institute"/>
            <person name="Kourist R."/>
            <person name="Kracht O."/>
            <person name="Bracharz F."/>
            <person name="Lipzen A."/>
            <person name="Nolan M."/>
            <person name="Ohm R."/>
            <person name="Grigoriev I."/>
            <person name="Sun S."/>
            <person name="Heitman J."/>
            <person name="Bruck T."/>
            <person name="Nowrousian M."/>
        </authorList>
    </citation>
    <scope>NUCLEOTIDE SEQUENCE [LARGE SCALE GENOMIC DNA]</scope>
    <source>
        <strain evidence="6 7">IBC0246</strain>
    </source>
</reference>
<feature type="region of interest" description="Disordered" evidence="3">
    <location>
        <begin position="319"/>
        <end position="354"/>
    </location>
</feature>
<name>A0A0J0XHC6_9TREE</name>
<dbReference type="InterPro" id="IPR008778">
    <property type="entry name" value="Pirin_C_dom"/>
</dbReference>
<dbReference type="OrthoDB" id="198735at2759"/>
<evidence type="ECO:0000256" key="3">
    <source>
        <dbReference type="SAM" id="MobiDB-lite"/>
    </source>
</evidence>
<dbReference type="InterPro" id="IPR012093">
    <property type="entry name" value="Pirin"/>
</dbReference>
<dbReference type="STRING" id="879819.A0A0J0XHC6"/>
<dbReference type="RefSeq" id="XP_018276898.1">
    <property type="nucleotide sequence ID" value="XM_018423909.1"/>
</dbReference>
<dbReference type="Pfam" id="PF02678">
    <property type="entry name" value="Pirin"/>
    <property type="match status" value="1"/>
</dbReference>
<organism evidence="6 7">
    <name type="scientific">Cutaneotrichosporon oleaginosum</name>
    <dbReference type="NCBI Taxonomy" id="879819"/>
    <lineage>
        <taxon>Eukaryota</taxon>
        <taxon>Fungi</taxon>
        <taxon>Dikarya</taxon>
        <taxon>Basidiomycota</taxon>
        <taxon>Agaricomycotina</taxon>
        <taxon>Tremellomycetes</taxon>
        <taxon>Trichosporonales</taxon>
        <taxon>Trichosporonaceae</taxon>
        <taxon>Cutaneotrichosporon</taxon>
    </lineage>
</organism>
<dbReference type="GeneID" id="28984512"/>
<dbReference type="EMBL" id="KQ087235">
    <property type="protein sequence ID" value="KLT40407.1"/>
    <property type="molecule type" value="Genomic_DNA"/>
</dbReference>
<feature type="domain" description="Pirin C-terminal" evidence="5">
    <location>
        <begin position="207"/>
        <end position="315"/>
    </location>
</feature>
<dbReference type="InterPro" id="IPR003829">
    <property type="entry name" value="Pirin_N_dom"/>
</dbReference>
<proteinExistence type="inferred from homology"/>
<gene>
    <name evidence="6" type="ORF">CC85DRAFT_287509</name>
</gene>
<dbReference type="AlphaFoldDB" id="A0A0J0XHC6"/>
<protein>
    <submittedName>
        <fullName evidence="6">Pirin family protein</fullName>
    </submittedName>
</protein>
<dbReference type="Pfam" id="PF05726">
    <property type="entry name" value="Pirin_C"/>
    <property type="match status" value="1"/>
</dbReference>
<comment type="similarity">
    <text evidence="1 2">Belongs to the pirin family.</text>
</comment>
<dbReference type="SUPFAM" id="SSF51182">
    <property type="entry name" value="RmlC-like cupins"/>
    <property type="match status" value="1"/>
</dbReference>